<feature type="region of interest" description="Disordered" evidence="1">
    <location>
        <begin position="1"/>
        <end position="74"/>
    </location>
</feature>
<reference evidence="3" key="1">
    <citation type="submission" date="2015-09" db="EMBL/GenBank/DDBJ databases">
        <authorList>
            <consortium name="Pathogen Informatics"/>
        </authorList>
    </citation>
    <scope>NUCLEOTIDE SEQUENCE [LARGE SCALE GENOMIC DNA]</scope>
    <source>
        <strain evidence="3">Lake Konstanz</strain>
    </source>
</reference>
<accession>A0A0S4JFT6</accession>
<evidence type="ECO:0000256" key="1">
    <source>
        <dbReference type="SAM" id="MobiDB-lite"/>
    </source>
</evidence>
<gene>
    <name evidence="2" type="ORF">BSAL_19430</name>
</gene>
<dbReference type="AlphaFoldDB" id="A0A0S4JFT6"/>
<dbReference type="Proteomes" id="UP000051952">
    <property type="component" value="Unassembled WGS sequence"/>
</dbReference>
<dbReference type="EMBL" id="CYKH01001706">
    <property type="protein sequence ID" value="CUG89129.1"/>
    <property type="molecule type" value="Genomic_DNA"/>
</dbReference>
<dbReference type="VEuPathDB" id="TriTrypDB:BSAL_19430"/>
<evidence type="ECO:0000313" key="2">
    <source>
        <dbReference type="EMBL" id="CUG89129.1"/>
    </source>
</evidence>
<feature type="compositionally biased region" description="Low complexity" evidence="1">
    <location>
        <begin position="174"/>
        <end position="190"/>
    </location>
</feature>
<proteinExistence type="predicted"/>
<protein>
    <submittedName>
        <fullName evidence="2">Uncharacterized protein</fullName>
    </submittedName>
</protein>
<sequence length="240" mass="25178">MEGDVPRAALQQHEETGPMSTATAATPMMKEKTATEDSAALPTAAGLPQDEITTTPDEEQHDETASAQQSLRKDRLPKSVSITLHAIFLPRHSVEAPLIRGDGDDAAAGGGLNSTDPSAEVLIAPPLPRAPPKLVPLQNVTFIRVSLPRASASSSNEASTPNTTEELAAGGNLSSSPSRPSTSDDTTASDVYDEVMVLRRDHEGNKRTLSSIPDVAGQFSNAGGGDVAMMFCASVHSMHW</sequence>
<feature type="region of interest" description="Disordered" evidence="1">
    <location>
        <begin position="149"/>
        <end position="191"/>
    </location>
</feature>
<keyword evidence="3" id="KW-1185">Reference proteome</keyword>
<organism evidence="2 3">
    <name type="scientific">Bodo saltans</name>
    <name type="common">Flagellated protozoan</name>
    <dbReference type="NCBI Taxonomy" id="75058"/>
    <lineage>
        <taxon>Eukaryota</taxon>
        <taxon>Discoba</taxon>
        <taxon>Euglenozoa</taxon>
        <taxon>Kinetoplastea</taxon>
        <taxon>Metakinetoplastina</taxon>
        <taxon>Eubodonida</taxon>
        <taxon>Bodonidae</taxon>
        <taxon>Bodo</taxon>
    </lineage>
</organism>
<evidence type="ECO:0000313" key="3">
    <source>
        <dbReference type="Proteomes" id="UP000051952"/>
    </source>
</evidence>
<name>A0A0S4JFT6_BODSA</name>
<feature type="compositionally biased region" description="Polar residues" evidence="1">
    <location>
        <begin position="151"/>
        <end position="165"/>
    </location>
</feature>